<feature type="domain" description="Lcl C-terminal" evidence="1">
    <location>
        <begin position="51"/>
        <end position="184"/>
    </location>
</feature>
<dbReference type="AlphaFoldDB" id="A0A3B0WAY6"/>
<organism evidence="2">
    <name type="scientific">hydrothermal vent metagenome</name>
    <dbReference type="NCBI Taxonomy" id="652676"/>
    <lineage>
        <taxon>unclassified sequences</taxon>
        <taxon>metagenomes</taxon>
        <taxon>ecological metagenomes</taxon>
    </lineage>
</organism>
<name>A0A3B0WAY6_9ZZZZ</name>
<evidence type="ECO:0000313" key="2">
    <source>
        <dbReference type="EMBL" id="VAW52441.1"/>
    </source>
</evidence>
<protein>
    <recommendedName>
        <fullName evidence="1">Lcl C-terminal domain-containing protein</fullName>
    </recommendedName>
</protein>
<dbReference type="InterPro" id="IPR011460">
    <property type="entry name" value="Lcl_C"/>
</dbReference>
<reference evidence="2" key="1">
    <citation type="submission" date="2018-06" db="EMBL/GenBank/DDBJ databases">
        <authorList>
            <person name="Zhirakovskaya E."/>
        </authorList>
    </citation>
    <scope>NUCLEOTIDE SEQUENCE</scope>
</reference>
<proteinExistence type="predicted"/>
<dbReference type="PANTHER" id="PTHR35812:SF1">
    <property type="entry name" value="LIPOPROTEIN"/>
    <property type="match status" value="1"/>
</dbReference>
<dbReference type="Pfam" id="PF07603">
    <property type="entry name" value="Lcl_C"/>
    <property type="match status" value="1"/>
</dbReference>
<accession>A0A3B0WAY6</accession>
<gene>
    <name evidence="2" type="ORF">MNBD_GAMMA05-753</name>
</gene>
<dbReference type="PANTHER" id="PTHR35812">
    <property type="entry name" value="LIPOPROTEIN"/>
    <property type="match status" value="1"/>
</dbReference>
<dbReference type="EMBL" id="UOFE01000027">
    <property type="protein sequence ID" value="VAW52441.1"/>
    <property type="molecule type" value="Genomic_DNA"/>
</dbReference>
<sequence length="187" mass="20348">MFTVNKKLVVCLLASAGFYSTHIQAENVLSCDNENTAITATTTHLTDNNNGTITDPETGLIWKKCSEGQTWSGAGNNCSSGAAADFTWQAALQRAQEVNDGIVGENFSETDWRLPNIKELASIAELRCSDPAINNTVFPETLSAWFWSSSPYAPNAFFARGVSFSNVFDGARVKSNINRVRLVRSGQ</sequence>
<evidence type="ECO:0000259" key="1">
    <source>
        <dbReference type="Pfam" id="PF07603"/>
    </source>
</evidence>